<dbReference type="SUPFAM" id="SSF53822">
    <property type="entry name" value="Periplasmic binding protein-like I"/>
    <property type="match status" value="1"/>
</dbReference>
<dbReference type="Proteomes" id="UP000649826">
    <property type="component" value="Unassembled WGS sequence"/>
</dbReference>
<comment type="subcellular location">
    <subcellularLocation>
        <location evidence="1">Cell envelope</location>
    </subcellularLocation>
</comment>
<keyword evidence="4" id="KW-0812">Transmembrane</keyword>
<feature type="domain" description="Periplasmic binding protein" evidence="5">
    <location>
        <begin position="81"/>
        <end position="347"/>
    </location>
</feature>
<dbReference type="PANTHER" id="PTHR46847">
    <property type="entry name" value="D-ALLOSE-BINDING PERIPLASMIC PROTEIN-RELATED"/>
    <property type="match status" value="1"/>
</dbReference>
<evidence type="ECO:0000256" key="1">
    <source>
        <dbReference type="ARBA" id="ARBA00004196"/>
    </source>
</evidence>
<evidence type="ECO:0000256" key="4">
    <source>
        <dbReference type="SAM" id="Phobius"/>
    </source>
</evidence>
<sequence>MTQKQWKQNQRIQNQKIYNRRIKKAFLPVTSGLLAFMVMVGGCALPGNSGQDTGTQAASDTDESAVVDYTCIANQGSREKIYVILKNYHGDYWKKVIQGVTEAAEQIEEAVYLGGIDNETDVSGQISLIEKAQQQGADGILLAPANSNALVESCQEIKNQNISLVLIDSSINSDAYDTCYMTGNMEAGQIAAREMLSMLSEQGNTDQDPLEVGILLSSDSSQAMVNRVSGFLEYWAKYAPEKWTINQDIRLNGGDMENAQADVSELLRNNRHIKGLYGCNNTSTKGIAAVLMRAARKDIVMAGFDLAEETASLIRDPDYHGITLLQKQEKMAYKGMLSLDQQIRGEKPEQKYIDTGVLLVDRDYLLENEQNE</sequence>
<dbReference type="Pfam" id="PF13407">
    <property type="entry name" value="Peripla_BP_4"/>
    <property type="match status" value="1"/>
</dbReference>
<keyword evidence="7" id="KW-1185">Reference proteome</keyword>
<keyword evidence="4" id="KW-0472">Membrane</keyword>
<evidence type="ECO:0000256" key="2">
    <source>
        <dbReference type="ARBA" id="ARBA00007639"/>
    </source>
</evidence>
<keyword evidence="3" id="KW-0732">Signal</keyword>
<organism evidence="6 7">
    <name type="scientific">Blautia difficilis</name>
    <dbReference type="NCBI Taxonomy" id="2763027"/>
    <lineage>
        <taxon>Bacteria</taxon>
        <taxon>Bacillati</taxon>
        <taxon>Bacillota</taxon>
        <taxon>Clostridia</taxon>
        <taxon>Lachnospirales</taxon>
        <taxon>Lachnospiraceae</taxon>
        <taxon>Blautia</taxon>
    </lineage>
</organism>
<protein>
    <submittedName>
        <fullName evidence="6">Substrate-binding domain-containing protein</fullName>
    </submittedName>
</protein>
<dbReference type="Gene3D" id="3.40.50.2300">
    <property type="match status" value="2"/>
</dbReference>
<dbReference type="EMBL" id="JACOQG010000018">
    <property type="protein sequence ID" value="MBC5780193.1"/>
    <property type="molecule type" value="Genomic_DNA"/>
</dbReference>
<dbReference type="RefSeq" id="WP_186995154.1">
    <property type="nucleotide sequence ID" value="NZ_JACOQG010000018.1"/>
</dbReference>
<evidence type="ECO:0000313" key="6">
    <source>
        <dbReference type="EMBL" id="MBC5780193.1"/>
    </source>
</evidence>
<dbReference type="InterPro" id="IPR025997">
    <property type="entry name" value="SBP_2_dom"/>
</dbReference>
<proteinExistence type="inferred from homology"/>
<reference evidence="6 7" key="1">
    <citation type="submission" date="2020-08" db="EMBL/GenBank/DDBJ databases">
        <title>Genome public.</title>
        <authorList>
            <person name="Liu C."/>
            <person name="Sun Q."/>
        </authorList>
    </citation>
    <scope>NUCLEOTIDE SEQUENCE [LARGE SCALE GENOMIC DNA]</scope>
    <source>
        <strain evidence="6 7">M29</strain>
    </source>
</reference>
<evidence type="ECO:0000313" key="7">
    <source>
        <dbReference type="Proteomes" id="UP000649826"/>
    </source>
</evidence>
<evidence type="ECO:0000259" key="5">
    <source>
        <dbReference type="Pfam" id="PF13407"/>
    </source>
</evidence>
<dbReference type="InterPro" id="IPR028082">
    <property type="entry name" value="Peripla_BP_I"/>
</dbReference>
<name>A0ABR7IJJ5_9FIRM</name>
<comment type="caution">
    <text evidence="6">The sequence shown here is derived from an EMBL/GenBank/DDBJ whole genome shotgun (WGS) entry which is preliminary data.</text>
</comment>
<keyword evidence="4" id="KW-1133">Transmembrane helix</keyword>
<gene>
    <name evidence="6" type="ORF">H8Z82_11135</name>
</gene>
<dbReference type="PANTHER" id="PTHR46847:SF1">
    <property type="entry name" value="D-ALLOSE-BINDING PERIPLASMIC PROTEIN-RELATED"/>
    <property type="match status" value="1"/>
</dbReference>
<accession>A0ABR7IJJ5</accession>
<evidence type="ECO:0000256" key="3">
    <source>
        <dbReference type="ARBA" id="ARBA00022729"/>
    </source>
</evidence>
<comment type="similarity">
    <text evidence="2">Belongs to the bacterial solute-binding protein 2 family.</text>
</comment>
<feature type="transmembrane region" description="Helical" evidence="4">
    <location>
        <begin position="25"/>
        <end position="47"/>
    </location>
</feature>